<name>A0A177EZ30_9EURO</name>
<sequence>MPQELRSERSECVQYCAAMDLTTAEGFFQLYLAWLGNPAAKGLFLCWRCRRTSGTSPAATLTPLHYVDATMAELQSTKGIVDHANCRRREDDRTNCVSD</sequence>
<evidence type="ECO:0000313" key="1">
    <source>
        <dbReference type="EMBL" id="OAG37317.1"/>
    </source>
</evidence>
<reference evidence="1 2" key="1">
    <citation type="submission" date="2016-03" db="EMBL/GenBank/DDBJ databases">
        <title>Draft genome sequence of the Fonsecaea monophora CBS 269.37.</title>
        <authorList>
            <person name="Bombassaro A."/>
            <person name="Vinicius W.A."/>
            <person name="De Hoog S."/>
            <person name="Sun J."/>
            <person name="Souza E.M."/>
            <person name="Raittz R.T."/>
            <person name="Costa F."/>
            <person name="Leao A.C."/>
            <person name="Tadra-Sfeir M.Z."/>
            <person name="Baura V."/>
            <person name="Balsanelli E."/>
            <person name="Pedrosa F.O."/>
            <person name="Moreno L.F."/>
            <person name="Steffens M.B."/>
            <person name="Xi L."/>
            <person name="Bocca A.L."/>
            <person name="Felipe M.S."/>
            <person name="Teixeira M."/>
            <person name="Telles Filho F.Q."/>
            <person name="Azevedo C.M."/>
            <person name="Gomes R."/>
            <person name="Vicente V.A."/>
        </authorList>
    </citation>
    <scope>NUCLEOTIDE SEQUENCE [LARGE SCALE GENOMIC DNA]</scope>
    <source>
        <strain evidence="1 2">CBS 269.37</strain>
    </source>
</reference>
<organism evidence="1 2">
    <name type="scientific">Fonsecaea monophora</name>
    <dbReference type="NCBI Taxonomy" id="254056"/>
    <lineage>
        <taxon>Eukaryota</taxon>
        <taxon>Fungi</taxon>
        <taxon>Dikarya</taxon>
        <taxon>Ascomycota</taxon>
        <taxon>Pezizomycotina</taxon>
        <taxon>Eurotiomycetes</taxon>
        <taxon>Chaetothyriomycetidae</taxon>
        <taxon>Chaetothyriales</taxon>
        <taxon>Herpotrichiellaceae</taxon>
        <taxon>Fonsecaea</taxon>
    </lineage>
</organism>
<dbReference type="GeneID" id="34603645"/>
<protein>
    <submittedName>
        <fullName evidence="1">Uncharacterized protein</fullName>
    </submittedName>
</protein>
<dbReference type="Proteomes" id="UP000077002">
    <property type="component" value="Unassembled WGS sequence"/>
</dbReference>
<dbReference type="EMBL" id="LVKK01000074">
    <property type="protein sequence ID" value="OAG37317.1"/>
    <property type="molecule type" value="Genomic_DNA"/>
</dbReference>
<accession>A0A177EZ30</accession>
<gene>
    <name evidence="1" type="ORF">AYO21_08502</name>
</gene>
<dbReference type="RefSeq" id="XP_022509269.1">
    <property type="nucleotide sequence ID" value="XM_022658445.1"/>
</dbReference>
<proteinExistence type="predicted"/>
<keyword evidence="2" id="KW-1185">Reference proteome</keyword>
<dbReference type="AlphaFoldDB" id="A0A177EZ30"/>
<comment type="caution">
    <text evidence="1">The sequence shown here is derived from an EMBL/GenBank/DDBJ whole genome shotgun (WGS) entry which is preliminary data.</text>
</comment>
<evidence type="ECO:0000313" key="2">
    <source>
        <dbReference type="Proteomes" id="UP000077002"/>
    </source>
</evidence>